<dbReference type="Proteomes" id="UP000008744">
    <property type="component" value="Unassembled WGS sequence"/>
</dbReference>
<gene>
    <name evidence="2" type="primary">Dper\GL18450</name>
    <name evidence="2" type="ORF">Dper_GL18450</name>
</gene>
<sequence length="83" mass="9079">MEQEEKQAFRKGSMLARSPAPEPTPAAAGQSRDHDSRESPKRVRDPASPGSSQRLTPPKKSKAHQEATCLENLSELGKILDEV</sequence>
<dbReference type="PhylomeDB" id="B4HCG1"/>
<evidence type="ECO:0000256" key="1">
    <source>
        <dbReference type="SAM" id="MobiDB-lite"/>
    </source>
</evidence>
<reference evidence="2 3" key="1">
    <citation type="journal article" date="2007" name="Nature">
        <title>Evolution of genes and genomes on the Drosophila phylogeny.</title>
        <authorList>
            <consortium name="Drosophila 12 Genomes Consortium"/>
            <person name="Clark A.G."/>
            <person name="Eisen M.B."/>
            <person name="Smith D.R."/>
            <person name="Bergman C.M."/>
            <person name="Oliver B."/>
            <person name="Markow T.A."/>
            <person name="Kaufman T.C."/>
            <person name="Kellis M."/>
            <person name="Gelbart W."/>
            <person name="Iyer V.N."/>
            <person name="Pollard D.A."/>
            <person name="Sackton T.B."/>
            <person name="Larracuente A.M."/>
            <person name="Singh N.D."/>
            <person name="Abad J.P."/>
            <person name="Abt D.N."/>
            <person name="Adryan B."/>
            <person name="Aguade M."/>
            <person name="Akashi H."/>
            <person name="Anderson W.W."/>
            <person name="Aquadro C.F."/>
            <person name="Ardell D.H."/>
            <person name="Arguello R."/>
            <person name="Artieri C.G."/>
            <person name="Barbash D.A."/>
            <person name="Barker D."/>
            <person name="Barsanti P."/>
            <person name="Batterham P."/>
            <person name="Batzoglou S."/>
            <person name="Begun D."/>
            <person name="Bhutkar A."/>
            <person name="Blanco E."/>
            <person name="Bosak S.A."/>
            <person name="Bradley R.K."/>
            <person name="Brand A.D."/>
            <person name="Brent M.R."/>
            <person name="Brooks A.N."/>
            <person name="Brown R.H."/>
            <person name="Butlin R.K."/>
            <person name="Caggese C."/>
            <person name="Calvi B.R."/>
            <person name="Bernardo de Carvalho A."/>
            <person name="Caspi A."/>
            <person name="Castrezana S."/>
            <person name="Celniker S.E."/>
            <person name="Chang J.L."/>
            <person name="Chapple C."/>
            <person name="Chatterji S."/>
            <person name="Chinwalla A."/>
            <person name="Civetta A."/>
            <person name="Clifton S.W."/>
            <person name="Comeron J.M."/>
            <person name="Costello J.C."/>
            <person name="Coyne J.A."/>
            <person name="Daub J."/>
            <person name="David R.G."/>
            <person name="Delcher A.L."/>
            <person name="Delehaunty K."/>
            <person name="Do C.B."/>
            <person name="Ebling H."/>
            <person name="Edwards K."/>
            <person name="Eickbush T."/>
            <person name="Evans J.D."/>
            <person name="Filipski A."/>
            <person name="Findeiss S."/>
            <person name="Freyhult E."/>
            <person name="Fulton L."/>
            <person name="Fulton R."/>
            <person name="Garcia A.C."/>
            <person name="Gardiner A."/>
            <person name="Garfield D.A."/>
            <person name="Garvin B.E."/>
            <person name="Gibson G."/>
            <person name="Gilbert D."/>
            <person name="Gnerre S."/>
            <person name="Godfrey J."/>
            <person name="Good R."/>
            <person name="Gotea V."/>
            <person name="Gravely B."/>
            <person name="Greenberg A.J."/>
            <person name="Griffiths-Jones S."/>
            <person name="Gross S."/>
            <person name="Guigo R."/>
            <person name="Gustafson E.A."/>
            <person name="Haerty W."/>
            <person name="Hahn M.W."/>
            <person name="Halligan D.L."/>
            <person name="Halpern A.L."/>
            <person name="Halter G.M."/>
            <person name="Han M.V."/>
            <person name="Heger A."/>
            <person name="Hillier L."/>
            <person name="Hinrichs A.S."/>
            <person name="Holmes I."/>
            <person name="Hoskins R.A."/>
            <person name="Hubisz M.J."/>
            <person name="Hultmark D."/>
            <person name="Huntley M.A."/>
            <person name="Jaffe D.B."/>
            <person name="Jagadeeshan S."/>
            <person name="Jeck W.R."/>
            <person name="Johnson J."/>
            <person name="Jones C.D."/>
            <person name="Jordan W.C."/>
            <person name="Karpen G.H."/>
            <person name="Kataoka E."/>
            <person name="Keightley P.D."/>
            <person name="Kheradpour P."/>
            <person name="Kirkness E.F."/>
            <person name="Koerich L.B."/>
            <person name="Kristiansen K."/>
            <person name="Kudrna D."/>
            <person name="Kulathinal R.J."/>
            <person name="Kumar S."/>
            <person name="Kwok R."/>
            <person name="Lander E."/>
            <person name="Langley C.H."/>
            <person name="Lapoint R."/>
            <person name="Lazzaro B.P."/>
            <person name="Lee S.J."/>
            <person name="Levesque L."/>
            <person name="Li R."/>
            <person name="Lin C.F."/>
            <person name="Lin M.F."/>
            <person name="Lindblad-Toh K."/>
            <person name="Llopart A."/>
            <person name="Long M."/>
            <person name="Low L."/>
            <person name="Lozovsky E."/>
            <person name="Lu J."/>
            <person name="Luo M."/>
            <person name="Machado C.A."/>
            <person name="Makalowski W."/>
            <person name="Marzo M."/>
            <person name="Matsuda M."/>
            <person name="Matzkin L."/>
            <person name="McAllister B."/>
            <person name="McBride C.S."/>
            <person name="McKernan B."/>
            <person name="McKernan K."/>
            <person name="Mendez-Lago M."/>
            <person name="Minx P."/>
            <person name="Mollenhauer M.U."/>
            <person name="Montooth K."/>
            <person name="Mount S.M."/>
            <person name="Mu X."/>
            <person name="Myers E."/>
            <person name="Negre B."/>
            <person name="Newfeld S."/>
            <person name="Nielsen R."/>
            <person name="Noor M.A."/>
            <person name="O'Grady P."/>
            <person name="Pachter L."/>
            <person name="Papaceit M."/>
            <person name="Parisi M.J."/>
            <person name="Parisi M."/>
            <person name="Parts L."/>
            <person name="Pedersen J.S."/>
            <person name="Pesole G."/>
            <person name="Phillippy A.M."/>
            <person name="Ponting C.P."/>
            <person name="Pop M."/>
            <person name="Porcelli D."/>
            <person name="Powell J.R."/>
            <person name="Prohaska S."/>
            <person name="Pruitt K."/>
            <person name="Puig M."/>
            <person name="Quesneville H."/>
            <person name="Ram K.R."/>
            <person name="Rand D."/>
            <person name="Rasmussen M.D."/>
            <person name="Reed L.K."/>
            <person name="Reenan R."/>
            <person name="Reily A."/>
            <person name="Remington K.A."/>
            <person name="Rieger T.T."/>
            <person name="Ritchie M.G."/>
            <person name="Robin C."/>
            <person name="Rogers Y.H."/>
            <person name="Rohde C."/>
            <person name="Rozas J."/>
            <person name="Rubenfield M.J."/>
            <person name="Ruiz A."/>
            <person name="Russo S."/>
            <person name="Salzberg S.L."/>
            <person name="Sanchez-Gracia A."/>
            <person name="Saranga D.J."/>
            <person name="Sato H."/>
            <person name="Schaeffer S.W."/>
            <person name="Schatz M.C."/>
            <person name="Schlenke T."/>
            <person name="Schwartz R."/>
            <person name="Segarra C."/>
            <person name="Singh R.S."/>
            <person name="Sirot L."/>
            <person name="Sirota M."/>
            <person name="Sisneros N.B."/>
            <person name="Smith C.D."/>
            <person name="Smith T.F."/>
            <person name="Spieth J."/>
            <person name="Stage D.E."/>
            <person name="Stark A."/>
            <person name="Stephan W."/>
            <person name="Strausberg R.L."/>
            <person name="Strempel S."/>
            <person name="Sturgill D."/>
            <person name="Sutton G."/>
            <person name="Sutton G.G."/>
            <person name="Tao W."/>
            <person name="Teichmann S."/>
            <person name="Tobari Y.N."/>
            <person name="Tomimura Y."/>
            <person name="Tsolas J.M."/>
            <person name="Valente V.L."/>
            <person name="Venter E."/>
            <person name="Venter J.C."/>
            <person name="Vicario S."/>
            <person name="Vieira F.G."/>
            <person name="Vilella A.J."/>
            <person name="Villasante A."/>
            <person name="Walenz B."/>
            <person name="Wang J."/>
            <person name="Wasserman M."/>
            <person name="Watts T."/>
            <person name="Wilson D."/>
            <person name="Wilson R.K."/>
            <person name="Wing R.A."/>
            <person name="Wolfner M.F."/>
            <person name="Wong A."/>
            <person name="Wong G.K."/>
            <person name="Wu C.I."/>
            <person name="Wu G."/>
            <person name="Yamamoto D."/>
            <person name="Yang H.P."/>
            <person name="Yang S.P."/>
            <person name="Yorke J.A."/>
            <person name="Yoshida K."/>
            <person name="Zdobnov E."/>
            <person name="Zhang P."/>
            <person name="Zhang Y."/>
            <person name="Zimin A.V."/>
            <person name="Baldwin J."/>
            <person name="Abdouelleil A."/>
            <person name="Abdulkadir J."/>
            <person name="Abebe A."/>
            <person name="Abera B."/>
            <person name="Abreu J."/>
            <person name="Acer S.C."/>
            <person name="Aftuck L."/>
            <person name="Alexander A."/>
            <person name="An P."/>
            <person name="Anderson E."/>
            <person name="Anderson S."/>
            <person name="Arachi H."/>
            <person name="Azer M."/>
            <person name="Bachantsang P."/>
            <person name="Barry A."/>
            <person name="Bayul T."/>
            <person name="Berlin A."/>
            <person name="Bessette D."/>
            <person name="Bloom T."/>
            <person name="Blye J."/>
            <person name="Boguslavskiy L."/>
            <person name="Bonnet C."/>
            <person name="Boukhgalter B."/>
            <person name="Bourzgui I."/>
            <person name="Brown A."/>
            <person name="Cahill P."/>
            <person name="Channer S."/>
            <person name="Cheshatsang Y."/>
            <person name="Chuda L."/>
            <person name="Citroen M."/>
            <person name="Collymore A."/>
            <person name="Cooke P."/>
            <person name="Costello M."/>
            <person name="D'Aco K."/>
            <person name="Daza R."/>
            <person name="De Haan G."/>
            <person name="DeGray S."/>
            <person name="DeMaso C."/>
            <person name="Dhargay N."/>
            <person name="Dooley K."/>
            <person name="Dooley E."/>
            <person name="Doricent M."/>
            <person name="Dorje P."/>
            <person name="Dorjee K."/>
            <person name="Dupes A."/>
            <person name="Elong R."/>
            <person name="Falk J."/>
            <person name="Farina A."/>
            <person name="Faro S."/>
            <person name="Ferguson D."/>
            <person name="Fisher S."/>
            <person name="Foley C.D."/>
            <person name="Franke A."/>
            <person name="Friedrich D."/>
            <person name="Gadbois L."/>
            <person name="Gearin G."/>
            <person name="Gearin C.R."/>
            <person name="Giannoukos G."/>
            <person name="Goode T."/>
            <person name="Graham J."/>
            <person name="Grandbois E."/>
            <person name="Grewal S."/>
            <person name="Gyaltsen K."/>
            <person name="Hafez N."/>
            <person name="Hagos B."/>
            <person name="Hall J."/>
            <person name="Henson C."/>
            <person name="Hollinger A."/>
            <person name="Honan T."/>
            <person name="Huard M.D."/>
            <person name="Hughes L."/>
            <person name="Hurhula B."/>
            <person name="Husby M.E."/>
            <person name="Kamat A."/>
            <person name="Kanga B."/>
            <person name="Kashin S."/>
            <person name="Khazanovich D."/>
            <person name="Kisner P."/>
            <person name="Lance K."/>
            <person name="Lara M."/>
            <person name="Lee W."/>
            <person name="Lennon N."/>
            <person name="Letendre F."/>
            <person name="LeVine R."/>
            <person name="Lipovsky A."/>
            <person name="Liu X."/>
            <person name="Liu J."/>
            <person name="Liu S."/>
            <person name="Lokyitsang T."/>
            <person name="Lokyitsang Y."/>
            <person name="Lubonja R."/>
            <person name="Lui A."/>
            <person name="MacDonald P."/>
            <person name="Magnisalis V."/>
            <person name="Maru K."/>
            <person name="Matthews C."/>
            <person name="McCusker W."/>
            <person name="McDonough S."/>
            <person name="Mehta T."/>
            <person name="Meldrim J."/>
            <person name="Meneus L."/>
            <person name="Mihai O."/>
            <person name="Mihalev A."/>
            <person name="Mihova T."/>
            <person name="Mittelman R."/>
            <person name="Mlenga V."/>
            <person name="Montmayeur A."/>
            <person name="Mulrain L."/>
            <person name="Navidi A."/>
            <person name="Naylor J."/>
            <person name="Negash T."/>
            <person name="Nguyen T."/>
            <person name="Nguyen N."/>
            <person name="Nicol R."/>
            <person name="Norbu C."/>
            <person name="Norbu N."/>
            <person name="Novod N."/>
            <person name="O'Neill B."/>
            <person name="Osman S."/>
            <person name="Markiewicz E."/>
            <person name="Oyono O.L."/>
            <person name="Patti C."/>
            <person name="Phunkhang P."/>
            <person name="Pierre F."/>
            <person name="Priest M."/>
            <person name="Raghuraman S."/>
            <person name="Rege F."/>
            <person name="Reyes R."/>
            <person name="Rise C."/>
            <person name="Rogov P."/>
            <person name="Ross K."/>
            <person name="Ryan E."/>
            <person name="Settipalli S."/>
            <person name="Shea T."/>
            <person name="Sherpa N."/>
            <person name="Shi L."/>
            <person name="Shih D."/>
            <person name="Sparrow T."/>
            <person name="Spaulding J."/>
            <person name="Stalker J."/>
            <person name="Stange-Thomann N."/>
            <person name="Stavropoulos S."/>
            <person name="Stone C."/>
            <person name="Strader C."/>
            <person name="Tesfaye S."/>
            <person name="Thomson T."/>
            <person name="Thoulutsang Y."/>
            <person name="Thoulutsang D."/>
            <person name="Topham K."/>
            <person name="Topping I."/>
            <person name="Tsamla T."/>
            <person name="Vassiliev H."/>
            <person name="Vo A."/>
            <person name="Wangchuk T."/>
            <person name="Wangdi T."/>
            <person name="Weiand M."/>
            <person name="Wilkinson J."/>
            <person name="Wilson A."/>
            <person name="Yadav S."/>
            <person name="Young G."/>
            <person name="Yu Q."/>
            <person name="Zembek L."/>
            <person name="Zhong D."/>
            <person name="Zimmer A."/>
            <person name="Zwirko Z."/>
            <person name="Jaffe D.B."/>
            <person name="Alvarez P."/>
            <person name="Brockman W."/>
            <person name="Butler J."/>
            <person name="Chin C."/>
            <person name="Gnerre S."/>
            <person name="Grabherr M."/>
            <person name="Kleber M."/>
            <person name="Mauceli E."/>
            <person name="MacCallum I."/>
        </authorList>
    </citation>
    <scope>NUCLEOTIDE SEQUENCE [LARGE SCALE GENOMIC DNA]</scope>
    <source>
        <strain evidence="3">MSH-3 / Tucson 14011-0111.49</strain>
    </source>
</reference>
<proteinExistence type="predicted"/>
<feature type="compositionally biased region" description="Basic and acidic residues" evidence="1">
    <location>
        <begin position="31"/>
        <end position="45"/>
    </location>
</feature>
<dbReference type="EMBL" id="CH479324">
    <property type="protein sequence ID" value="EDW26675.1"/>
    <property type="molecule type" value="Genomic_DNA"/>
</dbReference>
<dbReference type="AlphaFoldDB" id="B4HCG1"/>
<evidence type="ECO:0000313" key="3">
    <source>
        <dbReference type="Proteomes" id="UP000008744"/>
    </source>
</evidence>
<evidence type="ECO:0000313" key="2">
    <source>
        <dbReference type="EMBL" id="EDW26675.1"/>
    </source>
</evidence>
<feature type="region of interest" description="Disordered" evidence="1">
    <location>
        <begin position="1"/>
        <end position="68"/>
    </location>
</feature>
<dbReference type="HOGENOM" id="CLU_2544992_0_0_1"/>
<keyword evidence="3" id="KW-1185">Reference proteome</keyword>
<organism evidence="3">
    <name type="scientific">Drosophila persimilis</name>
    <name type="common">Fruit fly</name>
    <dbReference type="NCBI Taxonomy" id="7234"/>
    <lineage>
        <taxon>Eukaryota</taxon>
        <taxon>Metazoa</taxon>
        <taxon>Ecdysozoa</taxon>
        <taxon>Arthropoda</taxon>
        <taxon>Hexapoda</taxon>
        <taxon>Insecta</taxon>
        <taxon>Pterygota</taxon>
        <taxon>Neoptera</taxon>
        <taxon>Endopterygota</taxon>
        <taxon>Diptera</taxon>
        <taxon>Brachycera</taxon>
        <taxon>Muscomorpha</taxon>
        <taxon>Ephydroidea</taxon>
        <taxon>Drosophilidae</taxon>
        <taxon>Drosophila</taxon>
        <taxon>Sophophora</taxon>
    </lineage>
</organism>
<accession>B4HCG1</accession>
<protein>
    <submittedName>
        <fullName evidence="2">GL18450</fullName>
    </submittedName>
</protein>
<name>B4HCG1_DROPE</name>